<protein>
    <submittedName>
        <fullName evidence="1">Uncharacterized protein</fullName>
    </submittedName>
</protein>
<gene>
    <name evidence="1" type="ORF">CRG98_017568</name>
</gene>
<dbReference type="AlphaFoldDB" id="A0A2I0K0V3"/>
<keyword evidence="2" id="KW-1185">Reference proteome</keyword>
<organism evidence="1 2">
    <name type="scientific">Punica granatum</name>
    <name type="common">Pomegranate</name>
    <dbReference type="NCBI Taxonomy" id="22663"/>
    <lineage>
        <taxon>Eukaryota</taxon>
        <taxon>Viridiplantae</taxon>
        <taxon>Streptophyta</taxon>
        <taxon>Embryophyta</taxon>
        <taxon>Tracheophyta</taxon>
        <taxon>Spermatophyta</taxon>
        <taxon>Magnoliopsida</taxon>
        <taxon>eudicotyledons</taxon>
        <taxon>Gunneridae</taxon>
        <taxon>Pentapetalae</taxon>
        <taxon>rosids</taxon>
        <taxon>malvids</taxon>
        <taxon>Myrtales</taxon>
        <taxon>Lythraceae</taxon>
        <taxon>Punica</taxon>
    </lineage>
</organism>
<reference evidence="1 2" key="1">
    <citation type="submission" date="2017-11" db="EMBL/GenBank/DDBJ databases">
        <title>De-novo sequencing of pomegranate (Punica granatum L.) genome.</title>
        <authorList>
            <person name="Akparov Z."/>
            <person name="Amiraslanov A."/>
            <person name="Hajiyeva S."/>
            <person name="Abbasov M."/>
            <person name="Kaur K."/>
            <person name="Hamwieh A."/>
            <person name="Solovyev V."/>
            <person name="Salamov A."/>
            <person name="Braich B."/>
            <person name="Kosarev P."/>
            <person name="Mahmoud A."/>
            <person name="Hajiyev E."/>
            <person name="Babayeva S."/>
            <person name="Izzatullayeva V."/>
            <person name="Mammadov A."/>
            <person name="Mammadov A."/>
            <person name="Sharifova S."/>
            <person name="Ojaghi J."/>
            <person name="Eynullazada K."/>
            <person name="Bayramov B."/>
            <person name="Abdulazimova A."/>
            <person name="Shahmuradov I."/>
        </authorList>
    </citation>
    <scope>NUCLEOTIDE SEQUENCE [LARGE SCALE GENOMIC DNA]</scope>
    <source>
        <strain evidence="2">cv. AG2017</strain>
        <tissue evidence="1">Leaf</tissue>
    </source>
</reference>
<accession>A0A2I0K0V3</accession>
<evidence type="ECO:0000313" key="1">
    <source>
        <dbReference type="EMBL" id="PKI62195.1"/>
    </source>
</evidence>
<feature type="non-terminal residue" evidence="1">
    <location>
        <position position="101"/>
    </location>
</feature>
<proteinExistence type="predicted"/>
<comment type="caution">
    <text evidence="1">The sequence shown here is derived from an EMBL/GenBank/DDBJ whole genome shotgun (WGS) entry which is preliminary data.</text>
</comment>
<dbReference type="Proteomes" id="UP000233551">
    <property type="component" value="Unassembled WGS sequence"/>
</dbReference>
<evidence type="ECO:0000313" key="2">
    <source>
        <dbReference type="Proteomes" id="UP000233551"/>
    </source>
</evidence>
<dbReference type="STRING" id="22663.A0A2I0K0V3"/>
<dbReference type="EMBL" id="PGOL01000988">
    <property type="protein sequence ID" value="PKI62195.1"/>
    <property type="molecule type" value="Genomic_DNA"/>
</dbReference>
<name>A0A2I0K0V3_PUNGR</name>
<sequence>MMNRSIDGNDIGRILAVYFPEAEISAKDERFLLTNELVRFFSTPPGEGLTSQVKDDDGFSILPLDLLQFRKLCSIELFYELLEEQKRPKEALLCMSAAVHK</sequence>